<reference evidence="1 2" key="1">
    <citation type="journal article" date="2019" name="Sci. Rep.">
        <title>Orb-weaving spider Araneus ventricosus genome elucidates the spidroin gene catalogue.</title>
        <authorList>
            <person name="Kono N."/>
            <person name="Nakamura H."/>
            <person name="Ohtoshi R."/>
            <person name="Moran D.A.P."/>
            <person name="Shinohara A."/>
            <person name="Yoshida Y."/>
            <person name="Fujiwara M."/>
            <person name="Mori M."/>
            <person name="Tomita M."/>
            <person name="Arakawa K."/>
        </authorList>
    </citation>
    <scope>NUCLEOTIDE SEQUENCE [LARGE SCALE GENOMIC DNA]</scope>
</reference>
<dbReference type="EMBL" id="BGPR01000676">
    <property type="protein sequence ID" value="GBM31134.1"/>
    <property type="molecule type" value="Genomic_DNA"/>
</dbReference>
<organism evidence="1 2">
    <name type="scientific">Araneus ventricosus</name>
    <name type="common">Orbweaver spider</name>
    <name type="synonym">Epeira ventricosa</name>
    <dbReference type="NCBI Taxonomy" id="182803"/>
    <lineage>
        <taxon>Eukaryota</taxon>
        <taxon>Metazoa</taxon>
        <taxon>Ecdysozoa</taxon>
        <taxon>Arthropoda</taxon>
        <taxon>Chelicerata</taxon>
        <taxon>Arachnida</taxon>
        <taxon>Araneae</taxon>
        <taxon>Araneomorphae</taxon>
        <taxon>Entelegynae</taxon>
        <taxon>Araneoidea</taxon>
        <taxon>Araneidae</taxon>
        <taxon>Araneus</taxon>
    </lineage>
</organism>
<dbReference type="AlphaFoldDB" id="A0A4Y2ET85"/>
<protein>
    <recommendedName>
        <fullName evidence="3">DUF4219 domain-containing protein</fullName>
    </recommendedName>
</protein>
<evidence type="ECO:0000313" key="1">
    <source>
        <dbReference type="EMBL" id="GBM31134.1"/>
    </source>
</evidence>
<evidence type="ECO:0000313" key="2">
    <source>
        <dbReference type="Proteomes" id="UP000499080"/>
    </source>
</evidence>
<proteinExistence type="predicted"/>
<accession>A0A4Y2ET85</accession>
<sequence>MEVNSSIPVLTPSNWNTWKRDMQVILMHYGCWQFIIRTETVNPNVGSTYKEKYDFQLRKDRTFTLIYTNISPELKSLISDTTDGAVAWKILRDHFEPMTRPRVIQLLDEFFDTTRRGC</sequence>
<name>A0A4Y2ET85_ARAVE</name>
<evidence type="ECO:0008006" key="3">
    <source>
        <dbReference type="Google" id="ProtNLM"/>
    </source>
</evidence>
<keyword evidence="2" id="KW-1185">Reference proteome</keyword>
<comment type="caution">
    <text evidence="1">The sequence shown here is derived from an EMBL/GenBank/DDBJ whole genome shotgun (WGS) entry which is preliminary data.</text>
</comment>
<dbReference type="Proteomes" id="UP000499080">
    <property type="component" value="Unassembled WGS sequence"/>
</dbReference>
<dbReference type="OrthoDB" id="6437744at2759"/>
<gene>
    <name evidence="1" type="ORF">AVEN_58929_1</name>
</gene>